<dbReference type="AlphaFoldDB" id="A0A1H7SNJ7"/>
<organism evidence="1 2">
    <name type="scientific">Paraburkholderia caballeronis</name>
    <dbReference type="NCBI Taxonomy" id="416943"/>
    <lineage>
        <taxon>Bacteria</taxon>
        <taxon>Pseudomonadati</taxon>
        <taxon>Pseudomonadota</taxon>
        <taxon>Betaproteobacteria</taxon>
        <taxon>Burkholderiales</taxon>
        <taxon>Burkholderiaceae</taxon>
        <taxon>Paraburkholderia</taxon>
    </lineage>
</organism>
<proteinExistence type="predicted"/>
<dbReference type="RefSeq" id="WP_090541661.1">
    <property type="nucleotide sequence ID" value="NZ_FNSR01000001.1"/>
</dbReference>
<protein>
    <submittedName>
        <fullName evidence="1">Uncharacterized protein</fullName>
    </submittedName>
</protein>
<accession>A0A1H7SNJ7</accession>
<evidence type="ECO:0000313" key="1">
    <source>
        <dbReference type="EMBL" id="SEL74210.1"/>
    </source>
</evidence>
<dbReference type="OrthoDB" id="8926035at2"/>
<sequence>MKNVHFLTHQEIFDRAVAHLLGQGRAALLPRGGGAYRGSCSSLSYGGCPIGNLIRPRDYVSAMEGIPVRYIGKPASEVPLYMDVGVAALKKALLRARINIYDPATVDLLGCLQNVHDVFGAWEWRGRLTAIAAQFGLSSDGVRHAA</sequence>
<keyword evidence="2" id="KW-1185">Reference proteome</keyword>
<reference evidence="2" key="1">
    <citation type="submission" date="2016-10" db="EMBL/GenBank/DDBJ databases">
        <authorList>
            <person name="Varghese N."/>
            <person name="Submissions S."/>
        </authorList>
    </citation>
    <scope>NUCLEOTIDE SEQUENCE [LARGE SCALE GENOMIC DNA]</scope>
    <source>
        <strain evidence="2">LMG 26416</strain>
    </source>
</reference>
<name>A0A1H7SNJ7_9BURK</name>
<evidence type="ECO:0000313" key="2">
    <source>
        <dbReference type="Proteomes" id="UP000199120"/>
    </source>
</evidence>
<dbReference type="Proteomes" id="UP000199120">
    <property type="component" value="Unassembled WGS sequence"/>
</dbReference>
<dbReference type="EMBL" id="FOAJ01000012">
    <property type="protein sequence ID" value="SEL74210.1"/>
    <property type="molecule type" value="Genomic_DNA"/>
</dbReference>
<gene>
    <name evidence="1" type="ORF">SAMN05192542_112145</name>
</gene>